<dbReference type="Pfam" id="PF13410">
    <property type="entry name" value="GST_C_2"/>
    <property type="match status" value="1"/>
</dbReference>
<protein>
    <submittedName>
        <fullName evidence="3">Glutathione S-transferase</fullName>
    </submittedName>
</protein>
<comment type="caution">
    <text evidence="3">The sequence shown here is derived from an EMBL/GenBank/DDBJ whole genome shotgun (WGS) entry which is preliminary data.</text>
</comment>
<accession>A0ABP9QME6</accession>
<evidence type="ECO:0000313" key="4">
    <source>
        <dbReference type="Proteomes" id="UP001500547"/>
    </source>
</evidence>
<dbReference type="SUPFAM" id="SSF47616">
    <property type="entry name" value="GST C-terminal domain-like"/>
    <property type="match status" value="1"/>
</dbReference>
<dbReference type="PANTHER" id="PTHR42673:SF21">
    <property type="entry name" value="GLUTATHIONE S-TRANSFERASE YFCF"/>
    <property type="match status" value="1"/>
</dbReference>
<dbReference type="PANTHER" id="PTHR42673">
    <property type="entry name" value="MALEYLACETOACETATE ISOMERASE"/>
    <property type="match status" value="1"/>
</dbReference>
<dbReference type="Pfam" id="PF13417">
    <property type="entry name" value="GST_N_3"/>
    <property type="match status" value="1"/>
</dbReference>
<evidence type="ECO:0000259" key="2">
    <source>
        <dbReference type="PROSITE" id="PS50405"/>
    </source>
</evidence>
<sequence length="205" mass="22824">MQIIGMLDSPYVRRVAIAATIMGLPFEHRSISILRQIDRFRPISPLLKVPVLVCDDGEVLNDSGLILDYLTTLAPDKTLLPQDPLQRRRVWQLMGIALIACEKTVQHLYETQLRPADKQYEGWLARVRGQLAEAWGLLEPAAAQASPWLLGDRLTLADITLAVAWGFNQYAQPGLSDAARYPALSAFSARAEALPEFLAHPVDKQ</sequence>
<dbReference type="PROSITE" id="PS50404">
    <property type="entry name" value="GST_NTER"/>
    <property type="match status" value="1"/>
</dbReference>
<dbReference type="SFLD" id="SFLDS00019">
    <property type="entry name" value="Glutathione_Transferase_(cytos"/>
    <property type="match status" value="1"/>
</dbReference>
<dbReference type="SUPFAM" id="SSF52833">
    <property type="entry name" value="Thioredoxin-like"/>
    <property type="match status" value="1"/>
</dbReference>
<reference evidence="4" key="1">
    <citation type="journal article" date="2019" name="Int. J. Syst. Evol. Microbiol.">
        <title>The Global Catalogue of Microorganisms (GCM) 10K type strain sequencing project: providing services to taxonomists for standard genome sequencing and annotation.</title>
        <authorList>
            <consortium name="The Broad Institute Genomics Platform"/>
            <consortium name="The Broad Institute Genome Sequencing Center for Infectious Disease"/>
            <person name="Wu L."/>
            <person name="Ma J."/>
        </authorList>
    </citation>
    <scope>NUCLEOTIDE SEQUENCE [LARGE SCALE GENOMIC DNA]</scope>
    <source>
        <strain evidence="4">JCM 18715</strain>
    </source>
</reference>
<dbReference type="CDD" id="cd00570">
    <property type="entry name" value="GST_N_family"/>
    <property type="match status" value="1"/>
</dbReference>
<dbReference type="Gene3D" id="1.20.1050.10">
    <property type="match status" value="1"/>
</dbReference>
<dbReference type="InterPro" id="IPR036282">
    <property type="entry name" value="Glutathione-S-Trfase_C_sf"/>
</dbReference>
<dbReference type="InterPro" id="IPR036249">
    <property type="entry name" value="Thioredoxin-like_sf"/>
</dbReference>
<organism evidence="3 4">
    <name type="scientific">Viridibacterium curvum</name>
    <dbReference type="NCBI Taxonomy" id="1101404"/>
    <lineage>
        <taxon>Bacteria</taxon>
        <taxon>Pseudomonadati</taxon>
        <taxon>Pseudomonadota</taxon>
        <taxon>Betaproteobacteria</taxon>
        <taxon>Rhodocyclales</taxon>
        <taxon>Rhodocyclaceae</taxon>
        <taxon>Viridibacterium</taxon>
    </lineage>
</organism>
<dbReference type="CDD" id="cd03205">
    <property type="entry name" value="GST_C_6"/>
    <property type="match status" value="1"/>
</dbReference>
<dbReference type="PROSITE" id="PS50405">
    <property type="entry name" value="GST_CTER"/>
    <property type="match status" value="1"/>
</dbReference>
<name>A0ABP9QME6_9RHOO</name>
<proteinExistence type="predicted"/>
<gene>
    <name evidence="3" type="ORF">GCM10025770_18310</name>
</gene>
<dbReference type="SFLD" id="SFLDG00358">
    <property type="entry name" value="Main_(cytGST)"/>
    <property type="match status" value="1"/>
</dbReference>
<feature type="domain" description="GST N-terminal" evidence="1">
    <location>
        <begin position="1"/>
        <end position="78"/>
    </location>
</feature>
<dbReference type="InterPro" id="IPR004045">
    <property type="entry name" value="Glutathione_S-Trfase_N"/>
</dbReference>
<feature type="domain" description="GST C-terminal" evidence="2">
    <location>
        <begin position="83"/>
        <end position="205"/>
    </location>
</feature>
<dbReference type="EMBL" id="BAABLD010000008">
    <property type="protein sequence ID" value="GAA5164430.1"/>
    <property type="molecule type" value="Genomic_DNA"/>
</dbReference>
<dbReference type="RefSeq" id="WP_345532611.1">
    <property type="nucleotide sequence ID" value="NZ_BAABLD010000008.1"/>
</dbReference>
<dbReference type="Proteomes" id="UP001500547">
    <property type="component" value="Unassembled WGS sequence"/>
</dbReference>
<evidence type="ECO:0000259" key="1">
    <source>
        <dbReference type="PROSITE" id="PS50404"/>
    </source>
</evidence>
<keyword evidence="4" id="KW-1185">Reference proteome</keyword>
<dbReference type="Gene3D" id="3.40.30.10">
    <property type="entry name" value="Glutaredoxin"/>
    <property type="match status" value="1"/>
</dbReference>
<dbReference type="InterPro" id="IPR040079">
    <property type="entry name" value="Glutathione_S-Trfase"/>
</dbReference>
<evidence type="ECO:0000313" key="3">
    <source>
        <dbReference type="EMBL" id="GAA5164430.1"/>
    </source>
</evidence>
<dbReference type="InterPro" id="IPR010987">
    <property type="entry name" value="Glutathione-S-Trfase_C-like"/>
</dbReference>